<evidence type="ECO:0000313" key="3">
    <source>
        <dbReference type="Proteomes" id="UP001556653"/>
    </source>
</evidence>
<dbReference type="RefSeq" id="WP_367966249.1">
    <property type="nucleotide sequence ID" value="NZ_JBAKFJ010000001.1"/>
</dbReference>
<name>A0ABV3S6L5_9GAMM</name>
<dbReference type="Proteomes" id="UP001556653">
    <property type="component" value="Unassembled WGS sequence"/>
</dbReference>
<protein>
    <submittedName>
        <fullName evidence="2">Uncharacterized protein</fullName>
    </submittedName>
</protein>
<evidence type="ECO:0000256" key="1">
    <source>
        <dbReference type="SAM" id="MobiDB-lite"/>
    </source>
</evidence>
<keyword evidence="3" id="KW-1185">Reference proteome</keyword>
<proteinExistence type="predicted"/>
<dbReference type="EMBL" id="JBAKFJ010000001">
    <property type="protein sequence ID" value="MEX0385769.1"/>
    <property type="molecule type" value="Genomic_DNA"/>
</dbReference>
<reference evidence="2 3" key="1">
    <citation type="submission" date="2024-02" db="EMBL/GenBank/DDBJ databases">
        <title>New especies of Spiribacter isolated from saline water.</title>
        <authorList>
            <person name="Leon M.J."/>
            <person name="De La Haba R."/>
            <person name="Sanchez-Porro C."/>
            <person name="Ventosa A."/>
        </authorList>
    </citation>
    <scope>NUCLEOTIDE SEQUENCE [LARGE SCALE GENOMIC DNA]</scope>
    <source>
        <strain evidence="3">ag22IC4-227</strain>
    </source>
</reference>
<feature type="region of interest" description="Disordered" evidence="1">
    <location>
        <begin position="1"/>
        <end position="21"/>
    </location>
</feature>
<evidence type="ECO:0000313" key="2">
    <source>
        <dbReference type="EMBL" id="MEX0385769.1"/>
    </source>
</evidence>
<feature type="region of interest" description="Disordered" evidence="1">
    <location>
        <begin position="62"/>
        <end position="84"/>
    </location>
</feature>
<sequence length="84" mass="9927">MKLTEQQQRAMRDTSLARLPEETKRFIREEAKGDALKMLNRHEMTNKLLSGILPDDMEAAEKEMSRLADERRRRLAEEPDQRSE</sequence>
<gene>
    <name evidence="2" type="ORF">V6X64_01995</name>
</gene>
<comment type="caution">
    <text evidence="2">The sequence shown here is derived from an EMBL/GenBank/DDBJ whole genome shotgun (WGS) entry which is preliminary data.</text>
</comment>
<accession>A0ABV3S6L5</accession>
<organism evidence="2 3">
    <name type="scientific">Spiribacter onubensis</name>
    <dbReference type="NCBI Taxonomy" id="3122420"/>
    <lineage>
        <taxon>Bacteria</taxon>
        <taxon>Pseudomonadati</taxon>
        <taxon>Pseudomonadota</taxon>
        <taxon>Gammaproteobacteria</taxon>
        <taxon>Chromatiales</taxon>
        <taxon>Ectothiorhodospiraceae</taxon>
        <taxon>Spiribacter</taxon>
    </lineage>
</organism>